<comment type="caution">
    <text evidence="1">The sequence shown here is derived from an EMBL/GenBank/DDBJ whole genome shotgun (WGS) entry which is preliminary data.</text>
</comment>
<dbReference type="Gene3D" id="3.40.50.12580">
    <property type="match status" value="1"/>
</dbReference>
<dbReference type="RefSeq" id="WP_148350030.1">
    <property type="nucleotide sequence ID" value="NZ_CTEA01000005.1"/>
</dbReference>
<evidence type="ECO:0000313" key="1">
    <source>
        <dbReference type="EMBL" id="GGC84951.1"/>
    </source>
</evidence>
<dbReference type="Proteomes" id="UP000619534">
    <property type="component" value="Unassembled WGS sequence"/>
</dbReference>
<organism evidence="1 2">
    <name type="scientific">Thalassobacillus devorans</name>
    <dbReference type="NCBI Taxonomy" id="279813"/>
    <lineage>
        <taxon>Bacteria</taxon>
        <taxon>Bacillati</taxon>
        <taxon>Bacillota</taxon>
        <taxon>Bacilli</taxon>
        <taxon>Bacillales</taxon>
        <taxon>Bacillaceae</taxon>
        <taxon>Thalassobacillus</taxon>
    </lineage>
</organism>
<reference evidence="2" key="1">
    <citation type="journal article" date="2019" name="Int. J. Syst. Evol. Microbiol.">
        <title>The Global Catalogue of Microorganisms (GCM) 10K type strain sequencing project: providing services to taxonomists for standard genome sequencing and annotation.</title>
        <authorList>
            <consortium name="The Broad Institute Genomics Platform"/>
            <consortium name="The Broad Institute Genome Sequencing Center for Infectious Disease"/>
            <person name="Wu L."/>
            <person name="Ma J."/>
        </authorList>
    </citation>
    <scope>NUCLEOTIDE SEQUENCE [LARGE SCALE GENOMIC DNA]</scope>
    <source>
        <strain evidence="2">CCM 7282</strain>
    </source>
</reference>
<keyword evidence="2" id="KW-1185">Reference proteome</keyword>
<proteinExistence type="predicted"/>
<dbReference type="InterPro" id="IPR043148">
    <property type="entry name" value="TagF_C"/>
</dbReference>
<name>A0ABQ1NVJ3_9BACI</name>
<evidence type="ECO:0008006" key="3">
    <source>
        <dbReference type="Google" id="ProtNLM"/>
    </source>
</evidence>
<protein>
    <recommendedName>
        <fullName evidence="3">Capsular polysaccharide biosynthesis protein</fullName>
    </recommendedName>
</protein>
<sequence>MKKKLDLKFVCKKIWKLEKDMNLLDINIQGVKFWQVIRYLVINEIIQERGIHGIAHSKKSTIANKSKAIPMYIYNSITKNPFTYKGNIDVLIFDHERKKKINNNYKDIYTIDLIKKLKQRNKRYLVIEDDYLRKHYSHRHDDNRMYNDFYYLSSMIKRLYLKIRLNGEEHKLINDLNKEIKVNLGSEINLIEITKKEIKTFKMKYSYYLKLLRKLKPKMIYVVVSYGRPALIAAAKELEIKVIEIQHGVITPFHLGYSFPIVPNHKIDYFPDELHLFGEYWKNSADFPINDNNIRSVGFPYLYNELLDYSQKEKKPKQIIFLSQGTIGKELSEFSFGMAKEMKDYNFIYKLHPGEYDRWKELYPFLLKANNLRNFIVIDNNNKSLHEYLSTSNCQIGVYSTAIYEGLALKCKTFLLNIPGIEYMENLIENGYAKVINKDQYNIQEDILRYSKFSELNNIFDGEK</sequence>
<accession>A0ABQ1NVJ3</accession>
<dbReference type="EMBL" id="BMCJ01000002">
    <property type="protein sequence ID" value="GGC84951.1"/>
    <property type="molecule type" value="Genomic_DNA"/>
</dbReference>
<evidence type="ECO:0000313" key="2">
    <source>
        <dbReference type="Proteomes" id="UP000619534"/>
    </source>
</evidence>
<dbReference type="SUPFAM" id="SSF53756">
    <property type="entry name" value="UDP-Glycosyltransferase/glycogen phosphorylase"/>
    <property type="match status" value="1"/>
</dbReference>
<gene>
    <name evidence="1" type="ORF">GCM10007216_14550</name>
</gene>